<evidence type="ECO:0000313" key="3">
    <source>
        <dbReference type="Proteomes" id="UP000434172"/>
    </source>
</evidence>
<dbReference type="AlphaFoldDB" id="A0A8H3ZG50"/>
<organism evidence="2 3">
    <name type="scientific">Colletotrichum asianum</name>
    <dbReference type="NCBI Taxonomy" id="702518"/>
    <lineage>
        <taxon>Eukaryota</taxon>
        <taxon>Fungi</taxon>
        <taxon>Dikarya</taxon>
        <taxon>Ascomycota</taxon>
        <taxon>Pezizomycotina</taxon>
        <taxon>Sordariomycetes</taxon>
        <taxon>Hypocreomycetidae</taxon>
        <taxon>Glomerellales</taxon>
        <taxon>Glomerellaceae</taxon>
        <taxon>Colletotrichum</taxon>
        <taxon>Colletotrichum gloeosporioides species complex</taxon>
    </lineage>
</organism>
<feature type="compositionally biased region" description="Low complexity" evidence="1">
    <location>
        <begin position="1"/>
        <end position="11"/>
    </location>
</feature>
<feature type="region of interest" description="Disordered" evidence="1">
    <location>
        <begin position="1"/>
        <end position="20"/>
    </location>
</feature>
<name>A0A8H3ZG50_9PEZI</name>
<sequence>MSTASSGTASGPAIDPSVVDNRLEVAIPQDATSTNSEAEVPVPEPVKVPETKAEEPTVPEVTAKEIADEVCNESENPADSSHSFQPILRHVPGMAFGKVSGAKDFQPERGAERLHPTPHSHKVSFATTKDRRSLLHGVKREKPFSQPGYVLREDFEQAGSGVGQPPLPPNPTISVVPRQVLLAARCYGYLKRAVRFLLDYNLSERLVHRRKFDLEDHMADGNGHARSRPSPHTGALFDPQSRRLIAASPHGARRLNHGFDSDSDYESNNEWRHEAVTESGGKRKEKTPRELFIKSQSRRN</sequence>
<dbReference type="EMBL" id="WOWK01000278">
    <property type="protein sequence ID" value="KAF0314887.1"/>
    <property type="molecule type" value="Genomic_DNA"/>
</dbReference>
<keyword evidence="3" id="KW-1185">Reference proteome</keyword>
<accession>A0A8H3ZG50</accession>
<comment type="caution">
    <text evidence="2">The sequence shown here is derived from an EMBL/GenBank/DDBJ whole genome shotgun (WGS) entry which is preliminary data.</text>
</comment>
<gene>
    <name evidence="2" type="ORF">GQ607_017881</name>
</gene>
<reference evidence="2 3" key="1">
    <citation type="submission" date="2019-12" db="EMBL/GenBank/DDBJ databases">
        <title>A genome sequence resource for the geographically widespread anthracnose pathogen Colletotrichum asianum.</title>
        <authorList>
            <person name="Meng Y."/>
        </authorList>
    </citation>
    <scope>NUCLEOTIDE SEQUENCE [LARGE SCALE GENOMIC DNA]</scope>
    <source>
        <strain evidence="2 3">ICMP 18580</strain>
    </source>
</reference>
<protein>
    <submittedName>
        <fullName evidence="2">Ntf2 and rrm domain-containing protein</fullName>
    </submittedName>
</protein>
<feature type="region of interest" description="Disordered" evidence="1">
    <location>
        <begin position="219"/>
        <end position="238"/>
    </location>
</feature>
<evidence type="ECO:0000256" key="1">
    <source>
        <dbReference type="SAM" id="MobiDB-lite"/>
    </source>
</evidence>
<feature type="region of interest" description="Disordered" evidence="1">
    <location>
        <begin position="26"/>
        <end position="62"/>
    </location>
</feature>
<feature type="region of interest" description="Disordered" evidence="1">
    <location>
        <begin position="250"/>
        <end position="300"/>
    </location>
</feature>
<dbReference type="Proteomes" id="UP000434172">
    <property type="component" value="Unassembled WGS sequence"/>
</dbReference>
<evidence type="ECO:0000313" key="2">
    <source>
        <dbReference type="EMBL" id="KAF0314887.1"/>
    </source>
</evidence>
<feature type="compositionally biased region" description="Basic and acidic residues" evidence="1">
    <location>
        <begin position="269"/>
        <end position="292"/>
    </location>
</feature>
<proteinExistence type="predicted"/>